<accession>A0A401YVV9</accession>
<evidence type="ECO:0000259" key="5">
    <source>
        <dbReference type="Pfam" id="PF25990"/>
    </source>
</evidence>
<feature type="signal peptide" evidence="4">
    <location>
        <begin position="1"/>
        <end position="30"/>
    </location>
</feature>
<feature type="compositionally biased region" description="Low complexity" evidence="3">
    <location>
        <begin position="471"/>
        <end position="481"/>
    </location>
</feature>
<feature type="compositionally biased region" description="Gly residues" evidence="3">
    <location>
        <begin position="285"/>
        <end position="297"/>
    </location>
</feature>
<evidence type="ECO:0000256" key="3">
    <source>
        <dbReference type="SAM" id="MobiDB-lite"/>
    </source>
</evidence>
<evidence type="ECO:0000313" key="6">
    <source>
        <dbReference type="EMBL" id="GCD98709.1"/>
    </source>
</evidence>
<keyword evidence="2" id="KW-0175">Coiled coil</keyword>
<sequence>MRRVRLRRKSVLLNLTLAAALVTGAGFAYAAVDDGGGSTRTGRARTGKVTKGTVMATVSASGSLSSPSDTGVAFTAAGKVTAVAVKVGDRVTAGQVLARIDPAQAGEALDAAKSAVTVAQANLTKARAGTPVQSGGGNGGGSNGGGSGNQGSGNQSSGIENTAVRSGGTASRDVPAATPTTAPPGSASTPVAQPHPTVTVTVTKTATATPSPSTTVDAAAVTQAESALVTANNKVADAQRVLDGCTLIAPSDGVVASVSGKVGDSVSAGGSGGTGASTGSSGSSGSSGSGGSGGQGGSSASSNSTASGFVVLANPTGMESRVSFSEADAAKVKAGQPATVTLNVDSAIRLNAKVVSVNPLPDSGGSAGSVKYGATIALQGDVSTLRTGQTANISVIVAQADNALQVPSGAVTGGTSGSAGTGGSGASVRVLVDGVEQRRTVTLGVVGDQTTQILSGLAEGDEIVIGTVAATGSTSGRSGQSTRGGGTGGGVPGGGGVFPGGGNGGATGGGFPRGGSR</sequence>
<comment type="subcellular location">
    <subcellularLocation>
        <location evidence="1">Cell envelope</location>
    </subcellularLocation>
</comment>
<dbReference type="OrthoDB" id="4932908at2"/>
<dbReference type="GO" id="GO:0030313">
    <property type="term" value="C:cell envelope"/>
    <property type="evidence" value="ECO:0007669"/>
    <property type="project" value="UniProtKB-SubCell"/>
</dbReference>
<dbReference type="Pfam" id="PF25990">
    <property type="entry name" value="Beta-barrel_YknX"/>
    <property type="match status" value="1"/>
</dbReference>
<dbReference type="EMBL" id="BIFH01000029">
    <property type="protein sequence ID" value="GCD98709.1"/>
    <property type="molecule type" value="Genomic_DNA"/>
</dbReference>
<evidence type="ECO:0000256" key="1">
    <source>
        <dbReference type="ARBA" id="ARBA00004196"/>
    </source>
</evidence>
<feature type="compositionally biased region" description="Gly residues" evidence="3">
    <location>
        <begin position="482"/>
        <end position="517"/>
    </location>
</feature>
<keyword evidence="4" id="KW-0732">Signal</keyword>
<dbReference type="InterPro" id="IPR058636">
    <property type="entry name" value="Beta-barrel_YknX"/>
</dbReference>
<dbReference type="Proteomes" id="UP000286931">
    <property type="component" value="Unassembled WGS sequence"/>
</dbReference>
<gene>
    <name evidence="6" type="ORF">EHYA_06420</name>
</gene>
<reference evidence="6 7" key="1">
    <citation type="submission" date="2018-12" db="EMBL/GenBank/DDBJ databases">
        <title>Draft genome sequence of Embleya hyalina NBRC 13850T.</title>
        <authorList>
            <person name="Komaki H."/>
            <person name="Hosoyama A."/>
            <person name="Kimura A."/>
            <person name="Ichikawa N."/>
            <person name="Tamura T."/>
        </authorList>
    </citation>
    <scope>NUCLEOTIDE SEQUENCE [LARGE SCALE GENOMIC DNA]</scope>
    <source>
        <strain evidence="6 7">NBRC 13850</strain>
    </source>
</reference>
<protein>
    <submittedName>
        <fullName evidence="6">RND transporter</fullName>
    </submittedName>
</protein>
<organism evidence="6 7">
    <name type="scientific">Embleya hyalina</name>
    <dbReference type="NCBI Taxonomy" id="516124"/>
    <lineage>
        <taxon>Bacteria</taxon>
        <taxon>Bacillati</taxon>
        <taxon>Actinomycetota</taxon>
        <taxon>Actinomycetes</taxon>
        <taxon>Kitasatosporales</taxon>
        <taxon>Streptomycetaceae</taxon>
        <taxon>Embleya</taxon>
    </lineage>
</organism>
<feature type="chain" id="PRO_5019331708" evidence="4">
    <location>
        <begin position="31"/>
        <end position="517"/>
    </location>
</feature>
<evidence type="ECO:0000256" key="4">
    <source>
        <dbReference type="SAM" id="SignalP"/>
    </source>
</evidence>
<evidence type="ECO:0000256" key="2">
    <source>
        <dbReference type="ARBA" id="ARBA00023054"/>
    </source>
</evidence>
<proteinExistence type="predicted"/>
<feature type="region of interest" description="Disordered" evidence="3">
    <location>
        <begin position="266"/>
        <end position="301"/>
    </location>
</feature>
<keyword evidence="7" id="KW-1185">Reference proteome</keyword>
<dbReference type="RefSeq" id="WP_160161634.1">
    <property type="nucleotide sequence ID" value="NZ_BIFH01000029.1"/>
</dbReference>
<dbReference type="InterPro" id="IPR050465">
    <property type="entry name" value="UPF0194_transport"/>
</dbReference>
<comment type="caution">
    <text evidence="6">The sequence shown here is derived from an EMBL/GenBank/DDBJ whole genome shotgun (WGS) entry which is preliminary data.</text>
</comment>
<feature type="domain" description="YknX-like beta-barrel" evidence="5">
    <location>
        <begin position="323"/>
        <end position="394"/>
    </location>
</feature>
<dbReference type="Gene3D" id="2.40.50.100">
    <property type="match status" value="1"/>
</dbReference>
<evidence type="ECO:0000313" key="7">
    <source>
        <dbReference type="Proteomes" id="UP000286931"/>
    </source>
</evidence>
<dbReference type="PANTHER" id="PTHR32347">
    <property type="entry name" value="EFFLUX SYSTEM COMPONENT YKNX-RELATED"/>
    <property type="match status" value="1"/>
</dbReference>
<feature type="compositionally biased region" description="Low complexity" evidence="3">
    <location>
        <begin position="174"/>
        <end position="195"/>
    </location>
</feature>
<feature type="region of interest" description="Disordered" evidence="3">
    <location>
        <begin position="126"/>
        <end position="195"/>
    </location>
</feature>
<dbReference type="Gene3D" id="2.40.420.20">
    <property type="match status" value="1"/>
</dbReference>
<dbReference type="AlphaFoldDB" id="A0A401YVV9"/>
<name>A0A401YVV9_9ACTN</name>
<dbReference type="Gene3D" id="2.40.30.170">
    <property type="match status" value="1"/>
</dbReference>
<feature type="compositionally biased region" description="Gly residues" evidence="3">
    <location>
        <begin position="134"/>
        <end position="151"/>
    </location>
</feature>
<feature type="region of interest" description="Disordered" evidence="3">
    <location>
        <begin position="471"/>
        <end position="517"/>
    </location>
</feature>